<dbReference type="GO" id="GO:0005743">
    <property type="term" value="C:mitochondrial inner membrane"/>
    <property type="evidence" value="ECO:0007669"/>
    <property type="project" value="UniProtKB-SubCell"/>
</dbReference>
<evidence type="ECO:0000256" key="11">
    <source>
        <dbReference type="ARBA" id="ARBA00023136"/>
    </source>
</evidence>
<evidence type="ECO:0000256" key="4">
    <source>
        <dbReference type="ARBA" id="ARBA00022792"/>
    </source>
</evidence>
<dbReference type="AlphaFoldDB" id="A0A9Q0NAN5"/>
<evidence type="ECO:0000256" key="17">
    <source>
        <dbReference type="SAM" id="MobiDB-lite"/>
    </source>
</evidence>
<reference evidence="19" key="1">
    <citation type="submission" date="2022-07" db="EMBL/GenBank/DDBJ databases">
        <authorList>
            <person name="Trinca V."/>
            <person name="Uliana J.V.C."/>
            <person name="Torres T.T."/>
            <person name="Ward R.J."/>
            <person name="Monesi N."/>
        </authorList>
    </citation>
    <scope>NUCLEOTIDE SEQUENCE</scope>
    <source>
        <strain evidence="19">HSMRA1968</strain>
        <tissue evidence="19">Whole embryos</tissue>
    </source>
</reference>
<dbReference type="InterPro" id="IPR007694">
    <property type="entry name" value="DNA_helicase_DnaB-like_C"/>
</dbReference>
<proteinExistence type="predicted"/>
<evidence type="ECO:0000256" key="12">
    <source>
        <dbReference type="ARBA" id="ARBA00023235"/>
    </source>
</evidence>
<dbReference type="EMBL" id="WJQU01000001">
    <property type="protein sequence ID" value="KAJ6646856.1"/>
    <property type="molecule type" value="Genomic_DNA"/>
</dbReference>
<dbReference type="PANTHER" id="PTHR12873:SF0">
    <property type="entry name" value="TWINKLE MTDNA HELICASE"/>
    <property type="match status" value="1"/>
</dbReference>
<evidence type="ECO:0000256" key="13">
    <source>
        <dbReference type="ARBA" id="ARBA00023271"/>
    </source>
</evidence>
<feature type="region of interest" description="Disordered" evidence="17">
    <location>
        <begin position="618"/>
        <end position="637"/>
    </location>
</feature>
<keyword evidence="8" id="KW-0809">Transit peptide</keyword>
<organism evidence="19 20">
    <name type="scientific">Pseudolycoriella hygida</name>
    <dbReference type="NCBI Taxonomy" id="35572"/>
    <lineage>
        <taxon>Eukaryota</taxon>
        <taxon>Metazoa</taxon>
        <taxon>Ecdysozoa</taxon>
        <taxon>Arthropoda</taxon>
        <taxon>Hexapoda</taxon>
        <taxon>Insecta</taxon>
        <taxon>Pterygota</taxon>
        <taxon>Neoptera</taxon>
        <taxon>Endopterygota</taxon>
        <taxon>Diptera</taxon>
        <taxon>Nematocera</taxon>
        <taxon>Sciaroidea</taxon>
        <taxon>Sciaridae</taxon>
        <taxon>Pseudolycoriella</taxon>
    </lineage>
</organism>
<keyword evidence="4" id="KW-0999">Mitochondrion inner membrane</keyword>
<keyword evidence="12" id="KW-0413">Isomerase</keyword>
<evidence type="ECO:0000256" key="9">
    <source>
        <dbReference type="ARBA" id="ARBA00023121"/>
    </source>
</evidence>
<name>A0A9Q0NAN5_9DIPT</name>
<keyword evidence="20" id="KW-1185">Reference proteome</keyword>
<keyword evidence="5" id="KW-0378">Hydrolase</keyword>
<dbReference type="SUPFAM" id="SSF56731">
    <property type="entry name" value="DNA primase core"/>
    <property type="match status" value="1"/>
</dbReference>
<evidence type="ECO:0000256" key="3">
    <source>
        <dbReference type="ARBA" id="ARBA00022741"/>
    </source>
</evidence>
<dbReference type="EC" id="5.6.2.3" evidence="14"/>
<keyword evidence="6 19" id="KW-0347">Helicase</keyword>
<accession>A0A9Q0NAN5</accession>
<evidence type="ECO:0000259" key="18">
    <source>
        <dbReference type="PROSITE" id="PS51199"/>
    </source>
</evidence>
<dbReference type="FunFam" id="3.40.50.300:FF:000845">
    <property type="entry name" value="Mitochondrial helicase twinkle"/>
    <property type="match status" value="1"/>
</dbReference>
<evidence type="ECO:0000256" key="5">
    <source>
        <dbReference type="ARBA" id="ARBA00022801"/>
    </source>
</evidence>
<dbReference type="SUPFAM" id="SSF52540">
    <property type="entry name" value="P-loop containing nucleoside triphosphate hydrolases"/>
    <property type="match status" value="1"/>
</dbReference>
<dbReference type="CDD" id="cd01122">
    <property type="entry name" value="Twinkle_C"/>
    <property type="match status" value="1"/>
</dbReference>
<evidence type="ECO:0000313" key="20">
    <source>
        <dbReference type="Proteomes" id="UP001151699"/>
    </source>
</evidence>
<dbReference type="GO" id="GO:0005524">
    <property type="term" value="F:ATP binding"/>
    <property type="evidence" value="ECO:0007669"/>
    <property type="project" value="UniProtKB-KW"/>
</dbReference>
<protein>
    <recommendedName>
        <fullName evidence="14">DNA 5'-3' helicase</fullName>
        <ecNumber evidence="14">5.6.2.3</ecNumber>
    </recommendedName>
    <alternativeName>
        <fullName evidence="16">Twinkle protein, mitochondrial</fullName>
    </alternativeName>
</protein>
<dbReference type="GO" id="GO:0008289">
    <property type="term" value="F:lipid binding"/>
    <property type="evidence" value="ECO:0007669"/>
    <property type="project" value="UniProtKB-KW"/>
</dbReference>
<keyword evidence="9" id="KW-0446">Lipid-binding</keyword>
<dbReference type="Proteomes" id="UP001151699">
    <property type="component" value="Chromosome A"/>
</dbReference>
<dbReference type="GO" id="GO:0043139">
    <property type="term" value="F:5'-3' DNA helicase activity"/>
    <property type="evidence" value="ECO:0007669"/>
    <property type="project" value="UniProtKB-EC"/>
</dbReference>
<keyword evidence="7" id="KW-0067">ATP-binding</keyword>
<dbReference type="OrthoDB" id="275278at2759"/>
<dbReference type="GO" id="GO:0006264">
    <property type="term" value="P:mitochondrial DNA replication"/>
    <property type="evidence" value="ECO:0007669"/>
    <property type="project" value="TreeGrafter"/>
</dbReference>
<evidence type="ECO:0000256" key="1">
    <source>
        <dbReference type="ARBA" id="ARBA00004436"/>
    </source>
</evidence>
<evidence type="ECO:0000256" key="14">
    <source>
        <dbReference type="ARBA" id="ARBA00044969"/>
    </source>
</evidence>
<evidence type="ECO:0000256" key="2">
    <source>
        <dbReference type="ARBA" id="ARBA00004637"/>
    </source>
</evidence>
<dbReference type="Gene3D" id="3.40.1360.10">
    <property type="match status" value="1"/>
</dbReference>
<dbReference type="GO" id="GO:0016787">
    <property type="term" value="F:hydrolase activity"/>
    <property type="evidence" value="ECO:0007669"/>
    <property type="project" value="UniProtKB-KW"/>
</dbReference>
<dbReference type="Gene3D" id="3.40.50.300">
    <property type="entry name" value="P-loop containing nucleotide triphosphate hydrolases"/>
    <property type="match status" value="1"/>
</dbReference>
<evidence type="ECO:0000256" key="7">
    <source>
        <dbReference type="ARBA" id="ARBA00022840"/>
    </source>
</evidence>
<dbReference type="GO" id="GO:0042645">
    <property type="term" value="C:mitochondrial nucleoid"/>
    <property type="evidence" value="ECO:0007669"/>
    <property type="project" value="UniProtKB-SubCell"/>
</dbReference>
<dbReference type="PROSITE" id="PS51199">
    <property type="entry name" value="SF4_HELICASE"/>
    <property type="match status" value="1"/>
</dbReference>
<feature type="domain" description="SF4 helicase" evidence="18">
    <location>
        <begin position="367"/>
        <end position="619"/>
    </location>
</feature>
<sequence>MYLAKSLNALTQCLRSNNNNVMKNVPCLFQKNAQRQYCNEKFKIIDNEPTSVLTIRKVLKASGGESTEGFSFIKTSCPACHFADSKSASSIYINKVAGIVVCPSCQLISGWSTFEKFFPKTTKLTKEREKLKDEFLKCKPKISPITPNNATCISNLKEEDVVEVMETLGLQTIPYKVLKNVSVLCDTTSKELYFPLKDVDEAIVGYKRLYKIGNDVAEQTMPETESFGVVKVKTNKKDYDSAILVLSVVDMLALATQKVTSTIVCLPHGLKQLPQQCLPALELYQKLILWFDHDTVGWDLALNFAKKLDEKRCLFVRPTEMQPTPYKALLDSKDIKTILSKAQPILHKSITTFHSLRQDVLSDLQNTDKAQGVKWRRYPVLNKLLRGHRKGELTVLTGPTGCGKTTFMSEYSLDLAMQGVATLWGSFEIRNTRLASTLLRQMAGHPFESVDDFDHWADAFENLPMFFMTFHGQQSIKVVMDTIEHAQYVHDIHHVIIDNVQFMMGTSDEAKHMDRFWKQDAIIGAFRTFATKKNCHVTLVIHPRKERDSEELTTSSIFGGAKATQEADNVLIIQDKRLTALRGKKYLQIAKNRYSGDLGIMPLDFDKVGLSYATKKKKVDEKVTTSEQTSNDFVPAN</sequence>
<evidence type="ECO:0000256" key="15">
    <source>
        <dbReference type="ARBA" id="ARBA00048954"/>
    </source>
</evidence>
<comment type="subcellular location">
    <subcellularLocation>
        <location evidence="2">Mitochondrion inner membrane</location>
        <topology evidence="2">Peripheral membrane protein</topology>
    </subcellularLocation>
    <subcellularLocation>
        <location evidence="1">Mitochondrion matrix</location>
        <location evidence="1">Mitochondrion nucleoid</location>
    </subcellularLocation>
</comment>
<keyword evidence="13" id="KW-1135">Mitochondrion nucleoid</keyword>
<comment type="catalytic activity">
    <reaction evidence="15">
        <text>ATP + H2O = ADP + phosphate + H(+)</text>
        <dbReference type="Rhea" id="RHEA:13065"/>
        <dbReference type="ChEBI" id="CHEBI:15377"/>
        <dbReference type="ChEBI" id="CHEBI:15378"/>
        <dbReference type="ChEBI" id="CHEBI:30616"/>
        <dbReference type="ChEBI" id="CHEBI:43474"/>
        <dbReference type="ChEBI" id="CHEBI:456216"/>
        <dbReference type="EC" id="5.6.2.3"/>
    </reaction>
</comment>
<evidence type="ECO:0000256" key="6">
    <source>
        <dbReference type="ARBA" id="ARBA00022806"/>
    </source>
</evidence>
<keyword evidence="10" id="KW-0496">Mitochondrion</keyword>
<comment type="caution">
    <text evidence="19">The sequence shown here is derived from an EMBL/GenBank/DDBJ whole genome shotgun (WGS) entry which is preliminary data.</text>
</comment>
<keyword evidence="11" id="KW-0472">Membrane</keyword>
<gene>
    <name evidence="19" type="ORF">Bhyg_02070</name>
</gene>
<dbReference type="Pfam" id="PF13155">
    <property type="entry name" value="Toprim_2"/>
    <property type="match status" value="1"/>
</dbReference>
<evidence type="ECO:0000256" key="8">
    <source>
        <dbReference type="ARBA" id="ARBA00022946"/>
    </source>
</evidence>
<dbReference type="InterPro" id="IPR027032">
    <property type="entry name" value="Twinkle-like"/>
</dbReference>
<evidence type="ECO:0000313" key="19">
    <source>
        <dbReference type="EMBL" id="KAJ6646856.1"/>
    </source>
</evidence>
<keyword evidence="3" id="KW-0547">Nucleotide-binding</keyword>
<evidence type="ECO:0000256" key="10">
    <source>
        <dbReference type="ARBA" id="ARBA00023128"/>
    </source>
</evidence>
<evidence type="ECO:0000256" key="16">
    <source>
        <dbReference type="ARBA" id="ARBA00075597"/>
    </source>
</evidence>
<dbReference type="GO" id="GO:0003697">
    <property type="term" value="F:single-stranded DNA binding"/>
    <property type="evidence" value="ECO:0007669"/>
    <property type="project" value="InterPro"/>
</dbReference>
<feature type="compositionally biased region" description="Polar residues" evidence="17">
    <location>
        <begin position="626"/>
        <end position="637"/>
    </location>
</feature>
<dbReference type="PANTHER" id="PTHR12873">
    <property type="entry name" value="T7-LIKE MITOCHONDRIAL DNA HELICASE"/>
    <property type="match status" value="1"/>
</dbReference>
<dbReference type="InterPro" id="IPR027417">
    <property type="entry name" value="P-loop_NTPase"/>
</dbReference>
<dbReference type="Pfam" id="PF13481">
    <property type="entry name" value="AAA_25"/>
    <property type="match status" value="1"/>
</dbReference>